<evidence type="ECO:0000313" key="1">
    <source>
        <dbReference type="EMBL" id="KWX23198.1"/>
    </source>
</evidence>
<dbReference type="AlphaFoldDB" id="A0A132PLH4"/>
<dbReference type="RefSeq" id="WP_067850196.1">
    <property type="nucleotide sequence ID" value="NZ_LGTW01000009.1"/>
</dbReference>
<dbReference type="PATRIC" id="fig|59750.3.peg.7179"/>
<gene>
    <name evidence="1" type="ORF">AFM11_15325</name>
</gene>
<comment type="caution">
    <text evidence="1">The sequence shown here is derived from an EMBL/GenBank/DDBJ whole genome shotgun (WGS) entry which is preliminary data.</text>
</comment>
<organism evidence="1 2">
    <name type="scientific">Mycolicibacterium wolinskyi</name>
    <dbReference type="NCBI Taxonomy" id="59750"/>
    <lineage>
        <taxon>Bacteria</taxon>
        <taxon>Bacillati</taxon>
        <taxon>Actinomycetota</taxon>
        <taxon>Actinomycetes</taxon>
        <taxon>Mycobacteriales</taxon>
        <taxon>Mycobacteriaceae</taxon>
        <taxon>Mycolicibacterium</taxon>
    </lineage>
</organism>
<reference evidence="1 2" key="1">
    <citation type="submission" date="2015-07" db="EMBL/GenBank/DDBJ databases">
        <title>A draft genome sequence of Mycobacterium wolinskyi.</title>
        <authorList>
            <person name="de Man T.J."/>
            <person name="Perry K.A."/>
            <person name="Coulliette A.D."/>
            <person name="Jensen B."/>
            <person name="Toney N.C."/>
            <person name="Limbago B.M."/>
            <person name="Noble-Wang J."/>
        </authorList>
    </citation>
    <scope>NUCLEOTIDE SEQUENCE [LARGE SCALE GENOMIC DNA]</scope>
    <source>
        <strain evidence="1 2">CDC_01</strain>
    </source>
</reference>
<sequence>MSIATLTTLAESTDAVLTAGNKLRGRQADADYAVELLTRRLEDCLDRFGQTRMQGFDGTGEPAAVDSVEDSLTIAASQLSMAAVALAADNDGDMGAGLDAALDDLTVTNATLQQLTAPSVAQGFETSIVRSADTPAAVKGLRAATEATLERVATDGGELCDRVIRTLPEVLPAISNTWEAIKKALNLEVLGEYFSRLARIALRLVAAALDRLATLIPSGFIDAARDRLRMLADRLAENEPTVAVFASILGIAVVERDTVVRLAREGLDKSKLDRATGQLTALGEQYGRYIGIASNVAGALKVLHSFSGLLVPVAPQLAVATASAHVLILVTVVAISLDFLDAGSQFGIVRGVRLTVEDATG</sequence>
<keyword evidence="2" id="KW-1185">Reference proteome</keyword>
<protein>
    <submittedName>
        <fullName evidence="1">Uncharacterized protein</fullName>
    </submittedName>
</protein>
<proteinExistence type="predicted"/>
<dbReference type="Proteomes" id="UP000070612">
    <property type="component" value="Unassembled WGS sequence"/>
</dbReference>
<name>A0A132PLH4_9MYCO</name>
<accession>A0A132PLH4</accession>
<dbReference type="EMBL" id="LGTW01000009">
    <property type="protein sequence ID" value="KWX23198.1"/>
    <property type="molecule type" value="Genomic_DNA"/>
</dbReference>
<evidence type="ECO:0000313" key="2">
    <source>
        <dbReference type="Proteomes" id="UP000070612"/>
    </source>
</evidence>